<dbReference type="EMBL" id="MFZF01000003">
    <property type="protein sequence ID" value="OGK17136.1"/>
    <property type="molecule type" value="Genomic_DNA"/>
</dbReference>
<accession>A0A1F7GE41</accession>
<evidence type="ECO:0000256" key="1">
    <source>
        <dbReference type="SAM" id="Phobius"/>
    </source>
</evidence>
<keyword evidence="1" id="KW-0472">Membrane</keyword>
<evidence type="ECO:0000313" key="2">
    <source>
        <dbReference type="EMBL" id="OGK17136.1"/>
    </source>
</evidence>
<organism evidence="2 3">
    <name type="scientific">Candidatus Roizmanbacteria bacterium RIFCSPHIGHO2_01_FULL_39_12b</name>
    <dbReference type="NCBI Taxonomy" id="1802030"/>
    <lineage>
        <taxon>Bacteria</taxon>
        <taxon>Candidatus Roizmaniibacteriota</taxon>
    </lineage>
</organism>
<evidence type="ECO:0000313" key="3">
    <source>
        <dbReference type="Proteomes" id="UP000178372"/>
    </source>
</evidence>
<keyword evidence="1" id="KW-0812">Transmembrane</keyword>
<name>A0A1F7GE41_9BACT</name>
<sequence length="194" mass="21143">MPSYIDSDIALPRSTIIVAISSVLLFSALTMTFGYQLGKKTTVKQLRNSPTPSVIYPSPSTALFLPSIKTQPTTTPTVSLQSCLDKVQALIGPTYQAFCGNWKRVNNSEGCPGYDFVTDPIQDCYKLFGQKTVQPTPLQCLPGWIQTCDAGKCECRKGELDLSCTTTADCPPVDCIALDETCKPYTCVNGYCQQ</sequence>
<gene>
    <name evidence="2" type="ORF">A2690_02065</name>
</gene>
<keyword evidence="1" id="KW-1133">Transmembrane helix</keyword>
<proteinExistence type="predicted"/>
<dbReference type="AlphaFoldDB" id="A0A1F7GE41"/>
<reference evidence="2 3" key="1">
    <citation type="journal article" date="2016" name="Nat. Commun.">
        <title>Thousands of microbial genomes shed light on interconnected biogeochemical processes in an aquifer system.</title>
        <authorList>
            <person name="Anantharaman K."/>
            <person name="Brown C.T."/>
            <person name="Hug L.A."/>
            <person name="Sharon I."/>
            <person name="Castelle C.J."/>
            <person name="Probst A.J."/>
            <person name="Thomas B.C."/>
            <person name="Singh A."/>
            <person name="Wilkins M.J."/>
            <person name="Karaoz U."/>
            <person name="Brodie E.L."/>
            <person name="Williams K.H."/>
            <person name="Hubbard S.S."/>
            <person name="Banfield J.F."/>
        </authorList>
    </citation>
    <scope>NUCLEOTIDE SEQUENCE [LARGE SCALE GENOMIC DNA]</scope>
</reference>
<dbReference type="Proteomes" id="UP000178372">
    <property type="component" value="Unassembled WGS sequence"/>
</dbReference>
<protein>
    <submittedName>
        <fullName evidence="2">Uncharacterized protein</fullName>
    </submittedName>
</protein>
<feature type="transmembrane region" description="Helical" evidence="1">
    <location>
        <begin position="16"/>
        <end position="37"/>
    </location>
</feature>
<comment type="caution">
    <text evidence="2">The sequence shown here is derived from an EMBL/GenBank/DDBJ whole genome shotgun (WGS) entry which is preliminary data.</text>
</comment>